<dbReference type="Proteomes" id="UP000030708">
    <property type="component" value="Unassembled WGS sequence"/>
</dbReference>
<organism evidence="1 2">
    <name type="scientific">Plasmodium falciparum Tanzania</name>
    <name type="common">2000708</name>
    <dbReference type="NCBI Taxonomy" id="1036725"/>
    <lineage>
        <taxon>Eukaryota</taxon>
        <taxon>Sar</taxon>
        <taxon>Alveolata</taxon>
        <taxon>Apicomplexa</taxon>
        <taxon>Aconoidasida</taxon>
        <taxon>Haemosporida</taxon>
        <taxon>Plasmodiidae</taxon>
        <taxon>Plasmodium</taxon>
        <taxon>Plasmodium (Laverania)</taxon>
    </lineage>
</organism>
<evidence type="ECO:0000313" key="1">
    <source>
        <dbReference type="EMBL" id="ETW33055.1"/>
    </source>
</evidence>
<evidence type="ECO:0008006" key="3">
    <source>
        <dbReference type="Google" id="ProtNLM"/>
    </source>
</evidence>
<proteinExistence type="predicted"/>
<name>A0A024VXT1_PLAFA</name>
<accession>A0A024VXT1</accession>
<gene>
    <name evidence="1" type="ORF">PFTANZ_06223</name>
</gene>
<dbReference type="AlphaFoldDB" id="A0A024VXT1"/>
<evidence type="ECO:0000313" key="2">
    <source>
        <dbReference type="Proteomes" id="UP000030708"/>
    </source>
</evidence>
<reference evidence="1 2" key="2">
    <citation type="submission" date="2013-02" db="EMBL/GenBank/DDBJ databases">
        <title>The Genome Sequence of Plasmodium falciparum Tanzania (2000708).</title>
        <authorList>
            <consortium name="The Broad Institute Genome Sequencing Platform"/>
            <consortium name="The Broad Institute Genome Sequencing Center for Infectious Disease"/>
            <person name="Neafsey D."/>
            <person name="Cheeseman I."/>
            <person name="Volkman S."/>
            <person name="Adams J."/>
            <person name="Walker B."/>
            <person name="Young S.K."/>
            <person name="Zeng Q."/>
            <person name="Gargeya S."/>
            <person name="Fitzgerald M."/>
            <person name="Haas B."/>
            <person name="Abouelleil A."/>
            <person name="Alvarado L."/>
            <person name="Arachchi H.M."/>
            <person name="Berlin A.M."/>
            <person name="Chapman S.B."/>
            <person name="Dewar J."/>
            <person name="Goldberg J."/>
            <person name="Griggs A."/>
            <person name="Gujja S."/>
            <person name="Hansen M."/>
            <person name="Howarth C."/>
            <person name="Imamovic A."/>
            <person name="Larimer J."/>
            <person name="McCowan C."/>
            <person name="Murphy C."/>
            <person name="Neiman D."/>
            <person name="Pearson M."/>
            <person name="Priest M."/>
            <person name="Roberts A."/>
            <person name="Saif S."/>
            <person name="Shea T."/>
            <person name="Sisk P."/>
            <person name="Sykes S."/>
            <person name="Wortman J."/>
            <person name="Nusbaum C."/>
            <person name="Birren B."/>
        </authorList>
    </citation>
    <scope>NUCLEOTIDE SEQUENCE [LARGE SCALE GENOMIC DNA]</scope>
    <source>
        <strain evidence="2">Tanzania (2000708)</strain>
    </source>
</reference>
<reference evidence="1 2" key="1">
    <citation type="submission" date="2013-02" db="EMBL/GenBank/DDBJ databases">
        <title>The Genome Annotation of Plasmodium falciparum Tanzania (2000708).</title>
        <authorList>
            <consortium name="The Broad Institute Genome Sequencing Platform"/>
            <consortium name="The Broad Institute Genome Sequencing Center for Infectious Disease"/>
            <person name="Neafsey D."/>
            <person name="Hoffman S."/>
            <person name="Volkman S."/>
            <person name="Rosenthal P."/>
            <person name="Walker B."/>
            <person name="Young S.K."/>
            <person name="Zeng Q."/>
            <person name="Gargeya S."/>
            <person name="Fitzgerald M."/>
            <person name="Haas B."/>
            <person name="Abouelleil A."/>
            <person name="Allen A.W."/>
            <person name="Alvarado L."/>
            <person name="Arachchi H.M."/>
            <person name="Berlin A.M."/>
            <person name="Chapman S.B."/>
            <person name="Gainer-Dewar J."/>
            <person name="Goldberg J."/>
            <person name="Griggs A."/>
            <person name="Gujja S."/>
            <person name="Hansen M."/>
            <person name="Howarth C."/>
            <person name="Imamovic A."/>
            <person name="Ireland A."/>
            <person name="Larimer J."/>
            <person name="McCowan C."/>
            <person name="Murphy C."/>
            <person name="Pearson M."/>
            <person name="Poon T.W."/>
            <person name="Priest M."/>
            <person name="Roberts A."/>
            <person name="Saif S."/>
            <person name="Shea T."/>
            <person name="Sisk P."/>
            <person name="Sykes S."/>
            <person name="Wortman J."/>
            <person name="Nusbaum C."/>
            <person name="Birren B."/>
        </authorList>
    </citation>
    <scope>NUCLEOTIDE SEQUENCE [LARGE SCALE GENOMIC DNA]</scope>
    <source>
        <strain evidence="2">Tanzania (2000708)</strain>
    </source>
</reference>
<protein>
    <recommendedName>
        <fullName evidence="3">Plasmodium RESA N-terminal domain-containing protein</fullName>
    </recommendedName>
</protein>
<sequence>MIWLKILSFYIEHYLLKYEYQSYYHFCGRDKHVCAGAKYRTWYKSMHDFRVALSSRDMERTLNFYNLGKDGIFYYDTLKK</sequence>
<dbReference type="EMBL" id="KI926910">
    <property type="protein sequence ID" value="ETW33055.1"/>
    <property type="molecule type" value="Genomic_DNA"/>
</dbReference>